<dbReference type="PANTHER" id="PTHR43353">
    <property type="entry name" value="SUCCINATE-SEMIALDEHYDE DEHYDROGENASE, MITOCHONDRIAL"/>
    <property type="match status" value="1"/>
</dbReference>
<evidence type="ECO:0000256" key="1">
    <source>
        <dbReference type="ARBA" id="ARBA00023002"/>
    </source>
</evidence>
<dbReference type="InterPro" id="IPR016162">
    <property type="entry name" value="Ald_DH_N"/>
</dbReference>
<dbReference type="AlphaFoldDB" id="A0AAE3QH92"/>
<dbReference type="Proteomes" id="UP001161580">
    <property type="component" value="Unassembled WGS sequence"/>
</dbReference>
<dbReference type="InterPro" id="IPR044151">
    <property type="entry name" value="ALDH_KGSADH"/>
</dbReference>
<dbReference type="CDD" id="cd07129">
    <property type="entry name" value="ALDH_KGSADH"/>
    <property type="match status" value="1"/>
</dbReference>
<keyword evidence="4" id="KW-1185">Reference proteome</keyword>
<gene>
    <name evidence="3" type="ORF">MRS75_17435</name>
</gene>
<dbReference type="InterPro" id="IPR016161">
    <property type="entry name" value="Ald_DH/histidinol_DH"/>
</dbReference>
<reference evidence="3" key="1">
    <citation type="submission" date="2022-03" db="EMBL/GenBank/DDBJ databases">
        <title>Fererhizobium litorale gen. nov., sp. nov., isolated from sandy sediments of the Sea of Japan seashore.</title>
        <authorList>
            <person name="Romanenko L."/>
            <person name="Kurilenko V."/>
            <person name="Otstavnykh N."/>
            <person name="Svetashev V."/>
            <person name="Tekutyeva L."/>
            <person name="Isaeva M."/>
            <person name="Mikhailov V."/>
        </authorList>
    </citation>
    <scope>NUCLEOTIDE SEQUENCE</scope>
    <source>
        <strain evidence="3">KMM 9576</strain>
    </source>
</reference>
<evidence type="ECO:0000313" key="3">
    <source>
        <dbReference type="EMBL" id="MDI7923858.1"/>
    </source>
</evidence>
<name>A0AAE3QH92_9HYPH</name>
<evidence type="ECO:0000259" key="2">
    <source>
        <dbReference type="Pfam" id="PF00171"/>
    </source>
</evidence>
<dbReference type="Gene3D" id="3.40.309.10">
    <property type="entry name" value="Aldehyde Dehydrogenase, Chain A, domain 2"/>
    <property type="match status" value="1"/>
</dbReference>
<dbReference type="SUPFAM" id="SSF53720">
    <property type="entry name" value="ALDH-like"/>
    <property type="match status" value="1"/>
</dbReference>
<dbReference type="GO" id="GO:0016620">
    <property type="term" value="F:oxidoreductase activity, acting on the aldehyde or oxo group of donors, NAD or NADP as acceptor"/>
    <property type="evidence" value="ECO:0007669"/>
    <property type="project" value="InterPro"/>
</dbReference>
<dbReference type="Gene3D" id="3.40.605.10">
    <property type="entry name" value="Aldehyde Dehydrogenase, Chain A, domain 1"/>
    <property type="match status" value="1"/>
</dbReference>
<comment type="caution">
    <text evidence="3">The sequence shown here is derived from an EMBL/GenBank/DDBJ whole genome shotgun (WGS) entry which is preliminary data.</text>
</comment>
<dbReference type="InterPro" id="IPR015590">
    <property type="entry name" value="Aldehyde_DH_dom"/>
</dbReference>
<dbReference type="InterPro" id="IPR050740">
    <property type="entry name" value="Aldehyde_DH_Superfamily"/>
</dbReference>
<dbReference type="PANTHER" id="PTHR43353:SF3">
    <property type="entry name" value="ALDEHYDE DEHYDROGENASE-RELATED"/>
    <property type="match status" value="1"/>
</dbReference>
<proteinExistence type="predicted"/>
<keyword evidence="1" id="KW-0560">Oxidoreductase</keyword>
<feature type="domain" description="Aldehyde dehydrogenase" evidence="2">
    <location>
        <begin position="36"/>
        <end position="453"/>
    </location>
</feature>
<sequence>MTISGDLLIGGIAVRGAATEFFAVNASSGAALQPAFAGATKDDVERVAALAWEAFPTYRETSLEQRALFLETIADEIMEIGDDLIVRAMDETGLPRPRLEGERARTMGQLRLFAKEVRDGRFQELRFDPADPDRKPVAKPDLRLRNVALGPVAVFGASNFPLAFSVAGGDTASALAAGCPVVVKAHSAHPGTSELVGRAVQKAVATNGLPAGTFAMLFDAGFEVGQALVADHRIRAVGFTGSRRGGTALMKIASERKQPIPVYAEMSSINPVILFPHALSRRGAVIGKSFASSLVLGAGQFCTNPGLIIAVDGDGLEAFISGATQALAEAPAQTMLTGGICEAYSKGVARLAGHAAVRQLAQGKEGTAQQATAALFETTAADFLADAELQEEIFGAAGVIVRCGNEDELFRVIDALEGQLTIALHVDDEDLPLAGRLIPTLELLAGRLLVNGFGTGVEVSPAMVHGGPYPATSDGRSTSVGTLAIYRFLRPVSYQDFPADLLAEPLRSR</sequence>
<accession>A0AAE3QH92</accession>
<dbReference type="InterPro" id="IPR016163">
    <property type="entry name" value="Ald_DH_C"/>
</dbReference>
<dbReference type="Pfam" id="PF00171">
    <property type="entry name" value="Aldedh"/>
    <property type="match status" value="1"/>
</dbReference>
<dbReference type="EMBL" id="JALDYZ010000010">
    <property type="protein sequence ID" value="MDI7923858.1"/>
    <property type="molecule type" value="Genomic_DNA"/>
</dbReference>
<organism evidence="3 4">
    <name type="scientific">Ferirhizobium litorale</name>
    <dbReference type="NCBI Taxonomy" id="2927786"/>
    <lineage>
        <taxon>Bacteria</taxon>
        <taxon>Pseudomonadati</taxon>
        <taxon>Pseudomonadota</taxon>
        <taxon>Alphaproteobacteria</taxon>
        <taxon>Hyphomicrobiales</taxon>
        <taxon>Rhizobiaceae</taxon>
        <taxon>Ferirhizobium</taxon>
    </lineage>
</organism>
<evidence type="ECO:0000313" key="4">
    <source>
        <dbReference type="Proteomes" id="UP001161580"/>
    </source>
</evidence>
<dbReference type="RefSeq" id="WP_311786991.1">
    <property type="nucleotide sequence ID" value="NZ_JALDYY010000007.1"/>
</dbReference>
<protein>
    <submittedName>
        <fullName evidence="3">Aldehyde dehydrogenase (NADP(+))</fullName>
    </submittedName>
</protein>